<evidence type="ECO:0000256" key="2">
    <source>
        <dbReference type="ARBA" id="ARBA00023004"/>
    </source>
</evidence>
<evidence type="ECO:0000256" key="1">
    <source>
        <dbReference type="ARBA" id="ARBA00022723"/>
    </source>
</evidence>
<organism evidence="5 6">
    <name type="scientific">Candidatus Gallimonas intestinigallinarum</name>
    <dbReference type="NCBI Taxonomy" id="2838604"/>
    <lineage>
        <taxon>Bacteria</taxon>
        <taxon>Bacillati</taxon>
        <taxon>Bacillota</taxon>
        <taxon>Clostridia</taxon>
        <taxon>Candidatus Gallimonas</taxon>
    </lineage>
</organism>
<evidence type="ECO:0000313" key="5">
    <source>
        <dbReference type="EMBL" id="HIZ24827.1"/>
    </source>
</evidence>
<proteinExistence type="predicted"/>
<dbReference type="PROSITE" id="PS00198">
    <property type="entry name" value="4FE4S_FER_1"/>
    <property type="match status" value="1"/>
</dbReference>
<evidence type="ECO:0000256" key="3">
    <source>
        <dbReference type="ARBA" id="ARBA00023014"/>
    </source>
</evidence>
<dbReference type="InterPro" id="IPR007525">
    <property type="entry name" value="FrhB_FdhB_C"/>
</dbReference>
<keyword evidence="2" id="KW-0408">Iron</keyword>
<dbReference type="AlphaFoldDB" id="A0A9D2IWB3"/>
<dbReference type="PANTHER" id="PTHR43193:SF2">
    <property type="entry name" value="POLYFERREDOXIN PROTEIN FWDF"/>
    <property type="match status" value="1"/>
</dbReference>
<dbReference type="EMBL" id="DXBS01000098">
    <property type="protein sequence ID" value="HIZ24827.1"/>
    <property type="molecule type" value="Genomic_DNA"/>
</dbReference>
<dbReference type="InterPro" id="IPR052977">
    <property type="entry name" value="Polyferredoxin-like_ET"/>
</dbReference>
<dbReference type="GO" id="GO:0046872">
    <property type="term" value="F:metal ion binding"/>
    <property type="evidence" value="ECO:0007669"/>
    <property type="project" value="UniProtKB-KW"/>
</dbReference>
<dbReference type="PROSITE" id="PS51379">
    <property type="entry name" value="4FE4S_FER_2"/>
    <property type="match status" value="2"/>
</dbReference>
<dbReference type="GO" id="GO:0051536">
    <property type="term" value="F:iron-sulfur cluster binding"/>
    <property type="evidence" value="ECO:0007669"/>
    <property type="project" value="UniProtKB-KW"/>
</dbReference>
<dbReference type="Gene3D" id="3.30.70.20">
    <property type="match status" value="1"/>
</dbReference>
<accession>A0A9D2IWB3</accession>
<protein>
    <submittedName>
        <fullName evidence="5">Coenzyme F420 hydrogenase/dehydrogenase, beta subunit C-terminal domain</fullName>
    </submittedName>
</protein>
<feature type="domain" description="4Fe-4S ferredoxin-type" evidence="4">
    <location>
        <begin position="1"/>
        <end position="30"/>
    </location>
</feature>
<feature type="domain" description="4Fe-4S ferredoxin-type" evidence="4">
    <location>
        <begin position="34"/>
        <end position="64"/>
    </location>
</feature>
<sequence>MNTVCQLDQCTGCMACIEVCPKDAIAIKDSLNAYNAEIDSTKCIGCNLCHKICQNNRDIEFVTPIQWHQGWAEDVAVREGGSSGGAASALMRAFVKNCGYVCSCLFQDGEFVFETTNELSELSKFTGSKYVKSSPQGAYKQVKELLQKGEKVLFIGLPCQVAALKLFVGEKLQENLYTADLICHGTPSPKLLGLFLKQYGYAMKDLKDIKFRIKGKFQVREGYKGITTTGVTDSYLISFLNGICYTENCYSCKYARLERVSDITLGDSWGTQLAEDEIRKGISLLLCQTEKGERLLCEAGLKLVKVDLDRAIARNAQLKAPMQRPVARADFFQKISSGKKYNKVIFKLYPKQSMKQWVKGILIKAHLYGGW</sequence>
<evidence type="ECO:0000259" key="4">
    <source>
        <dbReference type="PROSITE" id="PS51379"/>
    </source>
</evidence>
<dbReference type="Pfam" id="PF12838">
    <property type="entry name" value="Fer4_7"/>
    <property type="match status" value="1"/>
</dbReference>
<keyword evidence="3" id="KW-0411">Iron-sulfur</keyword>
<name>A0A9D2IWB3_9FIRM</name>
<comment type="caution">
    <text evidence="5">The sequence shown here is derived from an EMBL/GenBank/DDBJ whole genome shotgun (WGS) entry which is preliminary data.</text>
</comment>
<gene>
    <name evidence="5" type="ORF">H9812_05085</name>
</gene>
<dbReference type="InterPro" id="IPR017896">
    <property type="entry name" value="4Fe4S_Fe-S-bd"/>
</dbReference>
<dbReference type="InterPro" id="IPR017900">
    <property type="entry name" value="4Fe4S_Fe_S_CS"/>
</dbReference>
<keyword evidence="1" id="KW-0479">Metal-binding</keyword>
<dbReference type="SUPFAM" id="SSF54862">
    <property type="entry name" value="4Fe-4S ferredoxins"/>
    <property type="match status" value="1"/>
</dbReference>
<evidence type="ECO:0000313" key="6">
    <source>
        <dbReference type="Proteomes" id="UP000824044"/>
    </source>
</evidence>
<dbReference type="PANTHER" id="PTHR43193">
    <property type="match status" value="1"/>
</dbReference>
<reference evidence="5" key="2">
    <citation type="submission" date="2021-04" db="EMBL/GenBank/DDBJ databases">
        <authorList>
            <person name="Gilroy R."/>
        </authorList>
    </citation>
    <scope>NUCLEOTIDE SEQUENCE</scope>
    <source>
        <strain evidence="5">CHK33-5263</strain>
    </source>
</reference>
<dbReference type="Pfam" id="PF04432">
    <property type="entry name" value="FrhB_FdhB_C"/>
    <property type="match status" value="1"/>
</dbReference>
<dbReference type="Proteomes" id="UP000824044">
    <property type="component" value="Unassembled WGS sequence"/>
</dbReference>
<reference evidence="5" key="1">
    <citation type="journal article" date="2021" name="PeerJ">
        <title>Extensive microbial diversity within the chicken gut microbiome revealed by metagenomics and culture.</title>
        <authorList>
            <person name="Gilroy R."/>
            <person name="Ravi A."/>
            <person name="Getino M."/>
            <person name="Pursley I."/>
            <person name="Horton D.L."/>
            <person name="Alikhan N.F."/>
            <person name="Baker D."/>
            <person name="Gharbi K."/>
            <person name="Hall N."/>
            <person name="Watson M."/>
            <person name="Adriaenssens E.M."/>
            <person name="Foster-Nyarko E."/>
            <person name="Jarju S."/>
            <person name="Secka A."/>
            <person name="Antonio M."/>
            <person name="Oren A."/>
            <person name="Chaudhuri R.R."/>
            <person name="La Ragione R."/>
            <person name="Hildebrand F."/>
            <person name="Pallen M.J."/>
        </authorList>
    </citation>
    <scope>NUCLEOTIDE SEQUENCE</scope>
    <source>
        <strain evidence="5">CHK33-5263</strain>
    </source>
</reference>